<proteinExistence type="inferred from homology"/>
<evidence type="ECO:0000256" key="6">
    <source>
        <dbReference type="RuleBase" id="RU363053"/>
    </source>
</evidence>
<evidence type="ECO:0000313" key="7">
    <source>
        <dbReference type="EMBL" id="KXZ47582.1"/>
    </source>
</evidence>
<gene>
    <name evidence="7" type="ORF">GPECTOR_34g741</name>
</gene>
<protein>
    <submittedName>
        <fullName evidence="7">Uncharacterized protein</fullName>
    </submittedName>
</protein>
<keyword evidence="8" id="KW-1185">Reference proteome</keyword>
<dbReference type="PANTHER" id="PTHR11266:SF116">
    <property type="entry name" value="MPV17-LIKE PROTEIN"/>
    <property type="match status" value="1"/>
</dbReference>
<dbReference type="Pfam" id="PF04117">
    <property type="entry name" value="Mpv17_PMP22"/>
    <property type="match status" value="1"/>
</dbReference>
<name>A0A150GCK5_GONPE</name>
<dbReference type="GO" id="GO:0016020">
    <property type="term" value="C:membrane"/>
    <property type="evidence" value="ECO:0007669"/>
    <property type="project" value="UniProtKB-SubCell"/>
</dbReference>
<keyword evidence="5 6" id="KW-0472">Membrane</keyword>
<dbReference type="PANTHER" id="PTHR11266">
    <property type="entry name" value="PEROXISOMAL MEMBRANE PROTEIN 2, PXMP2 MPV17"/>
    <property type="match status" value="1"/>
</dbReference>
<evidence type="ECO:0000256" key="5">
    <source>
        <dbReference type="ARBA" id="ARBA00023136"/>
    </source>
</evidence>
<evidence type="ECO:0000313" key="8">
    <source>
        <dbReference type="Proteomes" id="UP000075714"/>
    </source>
</evidence>
<keyword evidence="4 6" id="KW-1133">Transmembrane helix</keyword>
<feature type="transmembrane region" description="Helical" evidence="6">
    <location>
        <begin position="61"/>
        <end position="79"/>
    </location>
</feature>
<feature type="transmembrane region" description="Helical" evidence="6">
    <location>
        <begin position="20"/>
        <end position="41"/>
    </location>
</feature>
<dbReference type="Proteomes" id="UP000075714">
    <property type="component" value="Unassembled WGS sequence"/>
</dbReference>
<sequence length="126" mass="13754">MIDERFGPAKNLLTAAKKTAFGQVTIFPAYVAAFFAYVTLLETGGDVGAVGDKLRSSFAKTYAAGSVFWPIANMLNFMYCPASARVLYVNCAGLVWNAVLSAYNSSAAAELQQRQQQREQRQGKQQ</sequence>
<dbReference type="GO" id="GO:0005737">
    <property type="term" value="C:cytoplasm"/>
    <property type="evidence" value="ECO:0007669"/>
    <property type="project" value="TreeGrafter"/>
</dbReference>
<evidence type="ECO:0000256" key="1">
    <source>
        <dbReference type="ARBA" id="ARBA00004141"/>
    </source>
</evidence>
<organism evidence="7 8">
    <name type="scientific">Gonium pectorale</name>
    <name type="common">Green alga</name>
    <dbReference type="NCBI Taxonomy" id="33097"/>
    <lineage>
        <taxon>Eukaryota</taxon>
        <taxon>Viridiplantae</taxon>
        <taxon>Chlorophyta</taxon>
        <taxon>core chlorophytes</taxon>
        <taxon>Chlorophyceae</taxon>
        <taxon>CS clade</taxon>
        <taxon>Chlamydomonadales</taxon>
        <taxon>Volvocaceae</taxon>
        <taxon>Gonium</taxon>
    </lineage>
</organism>
<dbReference type="STRING" id="33097.A0A150GCK5"/>
<accession>A0A150GCK5</accession>
<dbReference type="AlphaFoldDB" id="A0A150GCK5"/>
<dbReference type="EMBL" id="LSYV01000035">
    <property type="protein sequence ID" value="KXZ47582.1"/>
    <property type="molecule type" value="Genomic_DNA"/>
</dbReference>
<comment type="similarity">
    <text evidence="2 6">Belongs to the peroxisomal membrane protein PXMP2/4 family.</text>
</comment>
<evidence type="ECO:0000256" key="4">
    <source>
        <dbReference type="ARBA" id="ARBA00022989"/>
    </source>
</evidence>
<reference evidence="8" key="1">
    <citation type="journal article" date="2016" name="Nat. Commun.">
        <title>The Gonium pectorale genome demonstrates co-option of cell cycle regulation during the evolution of multicellularity.</title>
        <authorList>
            <person name="Hanschen E.R."/>
            <person name="Marriage T.N."/>
            <person name="Ferris P.J."/>
            <person name="Hamaji T."/>
            <person name="Toyoda A."/>
            <person name="Fujiyama A."/>
            <person name="Neme R."/>
            <person name="Noguchi H."/>
            <person name="Minakuchi Y."/>
            <person name="Suzuki M."/>
            <person name="Kawai-Toyooka H."/>
            <person name="Smith D.R."/>
            <person name="Sparks H."/>
            <person name="Anderson J."/>
            <person name="Bakaric R."/>
            <person name="Luria V."/>
            <person name="Karger A."/>
            <person name="Kirschner M.W."/>
            <person name="Durand P.M."/>
            <person name="Michod R.E."/>
            <person name="Nozaki H."/>
            <person name="Olson B.J."/>
        </authorList>
    </citation>
    <scope>NUCLEOTIDE SEQUENCE [LARGE SCALE GENOMIC DNA]</scope>
    <source>
        <strain evidence="8">NIES-2863</strain>
    </source>
</reference>
<evidence type="ECO:0000256" key="3">
    <source>
        <dbReference type="ARBA" id="ARBA00022692"/>
    </source>
</evidence>
<evidence type="ECO:0000256" key="2">
    <source>
        <dbReference type="ARBA" id="ARBA00006824"/>
    </source>
</evidence>
<comment type="subcellular location">
    <subcellularLocation>
        <location evidence="1">Membrane</location>
        <topology evidence="1">Multi-pass membrane protein</topology>
    </subcellularLocation>
</comment>
<comment type="caution">
    <text evidence="7">The sequence shown here is derived from an EMBL/GenBank/DDBJ whole genome shotgun (WGS) entry which is preliminary data.</text>
</comment>
<dbReference type="InterPro" id="IPR007248">
    <property type="entry name" value="Mpv17_PMP22"/>
</dbReference>
<keyword evidence="3 6" id="KW-0812">Transmembrane</keyword>
<dbReference type="OrthoDB" id="10267969at2759"/>